<dbReference type="EMBL" id="PGFF01000001">
    <property type="protein sequence ID" value="PJJ72872.1"/>
    <property type="molecule type" value="Genomic_DNA"/>
</dbReference>
<sequence>MRILTWTVHGSYANSLVRGEHEYLLPWTAEGGPFSSGRGGYDEHWPPQAQNAPVEHLRDAHVDVVVLQRMEELDLAETWLGRRMGRDVPAVYIEHNTPRGDVTGMRHPLADRDDIPIVHVTHFNAAFWDNGVAPTFVIEHGVEDPGHLYTGEIPHLGVAINEPARRLRVTGADLLPRFARAGRIDLFGIDGEKLADVVGLGPDRLTHVGDIPLSRMHPQLARRRVYVHPNRWTSLGLALLEAMHLGMPVVAFGSTEAARAVPAEAGVVSTDVDELTRVAARLLADPAEAAARGAAARAHALEHYGLDRFLRDWDAVLGEVASRSLAA</sequence>
<accession>A0A2M9CLV8</accession>
<comment type="caution">
    <text evidence="1">The sequence shown here is derived from an EMBL/GenBank/DDBJ whole genome shotgun (WGS) entry which is preliminary data.</text>
</comment>
<evidence type="ECO:0000313" key="1">
    <source>
        <dbReference type="EMBL" id="PJJ72872.1"/>
    </source>
</evidence>
<dbReference type="SUPFAM" id="SSF53756">
    <property type="entry name" value="UDP-Glycosyltransferase/glycogen phosphorylase"/>
    <property type="match status" value="1"/>
</dbReference>
<dbReference type="Gene3D" id="3.40.50.2000">
    <property type="entry name" value="Glycogen Phosphorylase B"/>
    <property type="match status" value="1"/>
</dbReference>
<protein>
    <submittedName>
        <fullName evidence="1">Glycosyl transferase family 1</fullName>
    </submittedName>
</protein>
<keyword evidence="2" id="KW-1185">Reference proteome</keyword>
<dbReference type="RefSeq" id="WP_100365015.1">
    <property type="nucleotide sequence ID" value="NZ_PGFF01000001.1"/>
</dbReference>
<keyword evidence="1" id="KW-0808">Transferase</keyword>
<gene>
    <name evidence="1" type="ORF">CLV46_2449</name>
</gene>
<dbReference type="PANTHER" id="PTHR12526:SF627">
    <property type="entry name" value="D-RHAMNOSYLTRANSFERASE WBPZ"/>
    <property type="match status" value="1"/>
</dbReference>
<dbReference type="PANTHER" id="PTHR12526">
    <property type="entry name" value="GLYCOSYLTRANSFERASE"/>
    <property type="match status" value="1"/>
</dbReference>
<evidence type="ECO:0000313" key="2">
    <source>
        <dbReference type="Proteomes" id="UP000228758"/>
    </source>
</evidence>
<dbReference type="Pfam" id="PF13692">
    <property type="entry name" value="Glyco_trans_1_4"/>
    <property type="match status" value="1"/>
</dbReference>
<dbReference type="Proteomes" id="UP000228758">
    <property type="component" value="Unassembled WGS sequence"/>
</dbReference>
<reference evidence="1 2" key="1">
    <citation type="submission" date="2017-11" db="EMBL/GenBank/DDBJ databases">
        <title>Genomic Encyclopedia of Archaeal and Bacterial Type Strains, Phase II (KMG-II): From Individual Species to Whole Genera.</title>
        <authorList>
            <person name="Goeker M."/>
        </authorList>
    </citation>
    <scope>NUCLEOTIDE SEQUENCE [LARGE SCALE GENOMIC DNA]</scope>
    <source>
        <strain evidence="1 2">DSM 27393</strain>
    </source>
</reference>
<dbReference type="OrthoDB" id="9794513at2"/>
<proteinExistence type="predicted"/>
<name>A0A2M9CLV8_9MICO</name>
<dbReference type="AlphaFoldDB" id="A0A2M9CLV8"/>
<dbReference type="GO" id="GO:0016740">
    <property type="term" value="F:transferase activity"/>
    <property type="evidence" value="ECO:0007669"/>
    <property type="project" value="UniProtKB-KW"/>
</dbReference>
<organism evidence="1 2">
    <name type="scientific">Diaminobutyricimonas aerilata</name>
    <dbReference type="NCBI Taxonomy" id="1162967"/>
    <lineage>
        <taxon>Bacteria</taxon>
        <taxon>Bacillati</taxon>
        <taxon>Actinomycetota</taxon>
        <taxon>Actinomycetes</taxon>
        <taxon>Micrococcales</taxon>
        <taxon>Microbacteriaceae</taxon>
        <taxon>Diaminobutyricimonas</taxon>
    </lineage>
</organism>